<evidence type="ECO:0000256" key="1">
    <source>
        <dbReference type="SAM" id="MobiDB-lite"/>
    </source>
</evidence>
<feature type="compositionally biased region" description="Basic residues" evidence="1">
    <location>
        <begin position="110"/>
        <end position="123"/>
    </location>
</feature>
<sequence>MSPPRPVAPPPVRCRAPSPAFGQAPFLLISLSWRPVSAAPRPPLGTRRVAGSGAACPETGAPGPQWLPSHCPDRREGGWGVEGPSQGLSPLTESPPPQQHTHRALDPRGQGRRARSTRGRPPRPPRVSQAPCGHRPVLAAAPQRVAMIGSFNVGRPPSPVAAPAVVKCHPGSALRILSASPRQSARLGVLLGRHFGSSPDSFAFDVFCFFEWCVQV</sequence>
<feature type="compositionally biased region" description="Pro residues" evidence="1">
    <location>
        <begin position="1"/>
        <end position="12"/>
    </location>
</feature>
<proteinExistence type="predicted"/>
<evidence type="ECO:0000313" key="2">
    <source>
        <dbReference type="EMBL" id="KAJ1143026.1"/>
    </source>
</evidence>
<gene>
    <name evidence="2" type="ORF">NDU88_009338</name>
</gene>
<reference evidence="2" key="1">
    <citation type="journal article" date="2022" name="bioRxiv">
        <title>Sequencing and chromosome-scale assembly of the giantPleurodeles waltlgenome.</title>
        <authorList>
            <person name="Brown T."/>
            <person name="Elewa A."/>
            <person name="Iarovenko S."/>
            <person name="Subramanian E."/>
            <person name="Araus A.J."/>
            <person name="Petzold A."/>
            <person name="Susuki M."/>
            <person name="Suzuki K.-i.T."/>
            <person name="Hayashi T."/>
            <person name="Toyoda A."/>
            <person name="Oliveira C."/>
            <person name="Osipova E."/>
            <person name="Leigh N.D."/>
            <person name="Simon A."/>
            <person name="Yun M.H."/>
        </authorList>
    </citation>
    <scope>NUCLEOTIDE SEQUENCE</scope>
    <source>
        <strain evidence="2">20211129_DDA</strain>
        <tissue evidence="2">Liver</tissue>
    </source>
</reference>
<dbReference type="AlphaFoldDB" id="A0AAV7QRA6"/>
<organism evidence="2 3">
    <name type="scientific">Pleurodeles waltl</name>
    <name type="common">Iberian ribbed newt</name>
    <dbReference type="NCBI Taxonomy" id="8319"/>
    <lineage>
        <taxon>Eukaryota</taxon>
        <taxon>Metazoa</taxon>
        <taxon>Chordata</taxon>
        <taxon>Craniata</taxon>
        <taxon>Vertebrata</taxon>
        <taxon>Euteleostomi</taxon>
        <taxon>Amphibia</taxon>
        <taxon>Batrachia</taxon>
        <taxon>Caudata</taxon>
        <taxon>Salamandroidea</taxon>
        <taxon>Salamandridae</taxon>
        <taxon>Pleurodelinae</taxon>
        <taxon>Pleurodeles</taxon>
    </lineage>
</organism>
<feature type="region of interest" description="Disordered" evidence="1">
    <location>
        <begin position="35"/>
        <end position="133"/>
    </location>
</feature>
<comment type="caution">
    <text evidence="2">The sequence shown here is derived from an EMBL/GenBank/DDBJ whole genome shotgun (WGS) entry which is preliminary data.</text>
</comment>
<feature type="region of interest" description="Disordered" evidence="1">
    <location>
        <begin position="1"/>
        <end position="20"/>
    </location>
</feature>
<name>A0AAV7QRA6_PLEWA</name>
<dbReference type="EMBL" id="JANPWB010000010">
    <property type="protein sequence ID" value="KAJ1143026.1"/>
    <property type="molecule type" value="Genomic_DNA"/>
</dbReference>
<accession>A0AAV7QRA6</accession>
<protein>
    <submittedName>
        <fullName evidence="2">Uncharacterized protein</fullName>
    </submittedName>
</protein>
<keyword evidence="3" id="KW-1185">Reference proteome</keyword>
<dbReference type="Proteomes" id="UP001066276">
    <property type="component" value="Chromosome 6"/>
</dbReference>
<evidence type="ECO:0000313" key="3">
    <source>
        <dbReference type="Proteomes" id="UP001066276"/>
    </source>
</evidence>